<dbReference type="AlphaFoldDB" id="A0A396S5V5"/>
<dbReference type="PANTHER" id="PTHR47506">
    <property type="entry name" value="TRANSCRIPTIONAL REGULATORY PROTEIN"/>
    <property type="match status" value="1"/>
</dbReference>
<dbReference type="PRINTS" id="PR00455">
    <property type="entry name" value="HTHTETR"/>
</dbReference>
<keyword evidence="1" id="KW-0805">Transcription regulation</keyword>
<dbReference type="InterPro" id="IPR001647">
    <property type="entry name" value="HTH_TetR"/>
</dbReference>
<gene>
    <name evidence="6" type="ORF">D1B33_12320</name>
</gene>
<keyword evidence="2 4" id="KW-0238">DNA-binding</keyword>
<keyword evidence="3" id="KW-0804">Transcription</keyword>
<dbReference type="PROSITE" id="PS50977">
    <property type="entry name" value="HTH_TETR_2"/>
    <property type="match status" value="1"/>
</dbReference>
<evidence type="ECO:0000256" key="3">
    <source>
        <dbReference type="ARBA" id="ARBA00023163"/>
    </source>
</evidence>
<dbReference type="Pfam" id="PF21993">
    <property type="entry name" value="TetR_C_13_2"/>
    <property type="match status" value="1"/>
</dbReference>
<protein>
    <submittedName>
        <fullName evidence="6">TetR/AcrR family transcriptional regulator</fullName>
    </submittedName>
</protein>
<dbReference type="Proteomes" id="UP000265692">
    <property type="component" value="Unassembled WGS sequence"/>
</dbReference>
<dbReference type="Gene3D" id="1.10.357.10">
    <property type="entry name" value="Tetracycline Repressor, domain 2"/>
    <property type="match status" value="1"/>
</dbReference>
<dbReference type="Pfam" id="PF00440">
    <property type="entry name" value="TetR_N"/>
    <property type="match status" value="1"/>
</dbReference>
<dbReference type="OrthoDB" id="9795242at2"/>
<comment type="caution">
    <text evidence="6">The sequence shown here is derived from an EMBL/GenBank/DDBJ whole genome shotgun (WGS) entry which is preliminary data.</text>
</comment>
<dbReference type="EMBL" id="QWEI01000006">
    <property type="protein sequence ID" value="RHW35877.1"/>
    <property type="molecule type" value="Genomic_DNA"/>
</dbReference>
<dbReference type="InterPro" id="IPR036271">
    <property type="entry name" value="Tet_transcr_reg_TetR-rel_C_sf"/>
</dbReference>
<dbReference type="RefSeq" id="WP_118876696.1">
    <property type="nucleotide sequence ID" value="NZ_QWEI01000006.1"/>
</dbReference>
<dbReference type="InterPro" id="IPR009057">
    <property type="entry name" value="Homeodomain-like_sf"/>
</dbReference>
<evidence type="ECO:0000313" key="7">
    <source>
        <dbReference type="Proteomes" id="UP000265692"/>
    </source>
</evidence>
<organism evidence="6 7">
    <name type="scientific">Ureibacillus yapensis</name>
    <dbReference type="NCBI Taxonomy" id="2304605"/>
    <lineage>
        <taxon>Bacteria</taxon>
        <taxon>Bacillati</taxon>
        <taxon>Bacillota</taxon>
        <taxon>Bacilli</taxon>
        <taxon>Bacillales</taxon>
        <taxon>Caryophanaceae</taxon>
        <taxon>Ureibacillus</taxon>
    </lineage>
</organism>
<reference evidence="6 7" key="1">
    <citation type="submission" date="2018-08" db="EMBL/GenBank/DDBJ databases">
        <title>Lysinibacillus sp. YLB-03 draft genome sequence.</title>
        <authorList>
            <person name="Yu L."/>
        </authorList>
    </citation>
    <scope>NUCLEOTIDE SEQUENCE [LARGE SCALE GENOMIC DNA]</scope>
    <source>
        <strain evidence="6 7">YLB-03</strain>
    </source>
</reference>
<evidence type="ECO:0000256" key="4">
    <source>
        <dbReference type="PROSITE-ProRule" id="PRU00335"/>
    </source>
</evidence>
<evidence type="ECO:0000313" key="6">
    <source>
        <dbReference type="EMBL" id="RHW35877.1"/>
    </source>
</evidence>
<dbReference type="SUPFAM" id="SSF46689">
    <property type="entry name" value="Homeodomain-like"/>
    <property type="match status" value="1"/>
</dbReference>
<evidence type="ECO:0000259" key="5">
    <source>
        <dbReference type="PROSITE" id="PS50977"/>
    </source>
</evidence>
<dbReference type="GO" id="GO:0003677">
    <property type="term" value="F:DNA binding"/>
    <property type="evidence" value="ECO:0007669"/>
    <property type="project" value="UniProtKB-UniRule"/>
</dbReference>
<dbReference type="InterPro" id="IPR054156">
    <property type="entry name" value="YxaF_TetR_C"/>
</dbReference>
<feature type="domain" description="HTH tetR-type" evidence="5">
    <location>
        <begin position="1"/>
        <end position="61"/>
    </location>
</feature>
<dbReference type="InterPro" id="IPR023772">
    <property type="entry name" value="DNA-bd_HTH_TetR-type_CS"/>
</dbReference>
<proteinExistence type="predicted"/>
<sequence>MSRKQEILSIARGVIYSKGYQATSISDILHAANIGKGQFYHYFSSKYDLGLTVVEDIIQEWEKQLIIDIFQSTIEPASKLSKMLDKILNFHTEIEKKSGCPIGNLAIEMSEHDETFRIKIQYIFERWIEAVEATLDEMISRGQLDATVDTKKSAQAMIAMIEGGILLMKNQQNIHFLINVIDVIRNQYKLA</sequence>
<evidence type="ECO:0000256" key="2">
    <source>
        <dbReference type="ARBA" id="ARBA00023125"/>
    </source>
</evidence>
<feature type="DNA-binding region" description="H-T-H motif" evidence="4">
    <location>
        <begin position="24"/>
        <end position="43"/>
    </location>
</feature>
<accession>A0A396S5V5</accession>
<dbReference type="PROSITE" id="PS01081">
    <property type="entry name" value="HTH_TETR_1"/>
    <property type="match status" value="1"/>
</dbReference>
<dbReference type="SUPFAM" id="SSF48498">
    <property type="entry name" value="Tetracyclin repressor-like, C-terminal domain"/>
    <property type="match status" value="1"/>
</dbReference>
<keyword evidence="7" id="KW-1185">Reference proteome</keyword>
<dbReference type="PANTHER" id="PTHR47506:SF1">
    <property type="entry name" value="HTH-TYPE TRANSCRIPTIONAL REGULATOR YJDC"/>
    <property type="match status" value="1"/>
</dbReference>
<name>A0A396S5V5_9BACL</name>
<evidence type="ECO:0000256" key="1">
    <source>
        <dbReference type="ARBA" id="ARBA00023015"/>
    </source>
</evidence>